<evidence type="ECO:0000313" key="2">
    <source>
        <dbReference type="EMBL" id="MDM8195161.1"/>
    </source>
</evidence>
<dbReference type="InterPro" id="IPR016785">
    <property type="entry name" value="ComGD"/>
</dbReference>
<dbReference type="InterPro" id="IPR012902">
    <property type="entry name" value="N_methyl_site"/>
</dbReference>
<dbReference type="NCBIfam" id="NF040982">
    <property type="entry name" value="ComGD"/>
    <property type="match status" value="1"/>
</dbReference>
<dbReference type="NCBIfam" id="TIGR02532">
    <property type="entry name" value="IV_pilin_GFxxxE"/>
    <property type="match status" value="1"/>
</dbReference>
<sequence length="131" mass="15275">MYDKSGFTMIETLFVLMIMCMLFCLSWRIHLPVKNDHTKIEEITRFLYQAKLTAMNLKTQVTVTFASDFIQYEWEESSQTFTLDSNDSFESHQMTFNENGNIQGAKTLTYYCGSQVYTLVYQIGSGSFYVQ</sequence>
<gene>
    <name evidence="2" type="primary">comGD</name>
    <name evidence="2" type="ORF">QUV98_02385</name>
</gene>
<protein>
    <submittedName>
        <fullName evidence="2">Competence type IV pilus minor pilin ComGD</fullName>
    </submittedName>
</protein>
<keyword evidence="1" id="KW-0472">Membrane</keyword>
<feature type="transmembrane region" description="Helical" evidence="1">
    <location>
        <begin position="6"/>
        <end position="25"/>
    </location>
</feature>
<dbReference type="EMBL" id="JAUDCK010000005">
    <property type="protein sequence ID" value="MDM8195161.1"/>
    <property type="molecule type" value="Genomic_DNA"/>
</dbReference>
<keyword evidence="1" id="KW-0812">Transmembrane</keyword>
<dbReference type="PIRSF" id="PIRSF021292">
    <property type="entry name" value="Competence_ComGD"/>
    <property type="match status" value="1"/>
</dbReference>
<organism evidence="2 3">
    <name type="scientific">Massilimicrobiota timonensis</name>
    <dbReference type="NCBI Taxonomy" id="1776392"/>
    <lineage>
        <taxon>Bacteria</taxon>
        <taxon>Bacillati</taxon>
        <taxon>Bacillota</taxon>
        <taxon>Erysipelotrichia</taxon>
        <taxon>Erysipelotrichales</taxon>
        <taxon>Erysipelotrichaceae</taxon>
        <taxon>Massilimicrobiota</taxon>
    </lineage>
</organism>
<comment type="caution">
    <text evidence="2">The sequence shown here is derived from an EMBL/GenBank/DDBJ whole genome shotgun (WGS) entry which is preliminary data.</text>
</comment>
<evidence type="ECO:0000313" key="3">
    <source>
        <dbReference type="Proteomes" id="UP001529275"/>
    </source>
</evidence>
<proteinExistence type="predicted"/>
<name>A0ABT7UG90_9FIRM</name>
<keyword evidence="1" id="KW-1133">Transmembrane helix</keyword>
<keyword evidence="3" id="KW-1185">Reference proteome</keyword>
<dbReference type="Proteomes" id="UP001529275">
    <property type="component" value="Unassembled WGS sequence"/>
</dbReference>
<accession>A0ABT7UG90</accession>
<evidence type="ECO:0000256" key="1">
    <source>
        <dbReference type="SAM" id="Phobius"/>
    </source>
</evidence>
<reference evidence="3" key="1">
    <citation type="submission" date="2023-06" db="EMBL/GenBank/DDBJ databases">
        <title>Identification and characterization of horizontal gene transfer across gut microbiota members of farm animals based on homology search.</title>
        <authorList>
            <person name="Zeman M."/>
            <person name="Kubasova T."/>
            <person name="Jahodarova E."/>
            <person name="Nykrynova M."/>
            <person name="Rychlik I."/>
        </authorList>
    </citation>
    <scope>NUCLEOTIDE SEQUENCE [LARGE SCALE GENOMIC DNA]</scope>
    <source>
        <strain evidence="3">ET341</strain>
    </source>
</reference>